<dbReference type="InterPro" id="IPR011446">
    <property type="entry name" value="BBP7"/>
</dbReference>
<reference evidence="3 4" key="1">
    <citation type="journal article" date="2009" name="Stand. Genomic Sci.">
        <title>Complete genome sequence of Pirellula staleyi type strain (ATCC 27377).</title>
        <authorList>
            <person name="Clum A."/>
            <person name="Tindall B.J."/>
            <person name="Sikorski J."/>
            <person name="Ivanova N."/>
            <person name="Mavrommatis K."/>
            <person name="Lucas S."/>
            <person name="Glavina del Rio T."/>
            <person name="Nolan M."/>
            <person name="Chen F."/>
            <person name="Tice H."/>
            <person name="Pitluck S."/>
            <person name="Cheng J.F."/>
            <person name="Chertkov O."/>
            <person name="Brettin T."/>
            <person name="Han C."/>
            <person name="Detter J.C."/>
            <person name="Kuske C."/>
            <person name="Bruce D."/>
            <person name="Goodwin L."/>
            <person name="Ovchinikova G."/>
            <person name="Pati A."/>
            <person name="Mikhailova N."/>
            <person name="Chen A."/>
            <person name="Palaniappan K."/>
            <person name="Land M."/>
            <person name="Hauser L."/>
            <person name="Chang Y.J."/>
            <person name="Jeffries C.D."/>
            <person name="Chain P."/>
            <person name="Rohde M."/>
            <person name="Goker M."/>
            <person name="Bristow J."/>
            <person name="Eisen J.A."/>
            <person name="Markowitz V."/>
            <person name="Hugenholtz P."/>
            <person name="Kyrpides N.C."/>
            <person name="Klenk H.P."/>
            <person name="Lapidus A."/>
        </authorList>
    </citation>
    <scope>NUCLEOTIDE SEQUENCE [LARGE SCALE GENOMIC DNA]</scope>
    <source>
        <strain evidence="4">ATCC 27377 / DSM 6068 / ICPB 4128</strain>
    </source>
</reference>
<organism evidence="3 4">
    <name type="scientific">Pirellula staleyi (strain ATCC 27377 / DSM 6068 / ICPB 4128)</name>
    <name type="common">Pirella staleyi</name>
    <dbReference type="NCBI Taxonomy" id="530564"/>
    <lineage>
        <taxon>Bacteria</taxon>
        <taxon>Pseudomonadati</taxon>
        <taxon>Planctomycetota</taxon>
        <taxon>Planctomycetia</taxon>
        <taxon>Pirellulales</taxon>
        <taxon>Pirellulaceae</taxon>
        <taxon>Pirellula</taxon>
    </lineage>
</organism>
<evidence type="ECO:0000256" key="2">
    <source>
        <dbReference type="SAM" id="SignalP"/>
    </source>
</evidence>
<feature type="chain" id="PRO_5003036122" evidence="2">
    <location>
        <begin position="33"/>
        <end position="492"/>
    </location>
</feature>
<name>D2R0N2_PIRSD</name>
<proteinExistence type="predicted"/>
<dbReference type="AlphaFoldDB" id="D2R0N2"/>
<feature type="signal peptide" evidence="2">
    <location>
        <begin position="1"/>
        <end position="32"/>
    </location>
</feature>
<keyword evidence="4" id="KW-1185">Reference proteome</keyword>
<dbReference type="Pfam" id="PF07585">
    <property type="entry name" value="BBP7"/>
    <property type="match status" value="1"/>
</dbReference>
<dbReference type="eggNOG" id="ENOG5032VDD">
    <property type="taxonomic scope" value="Bacteria"/>
</dbReference>
<dbReference type="EMBL" id="CP001848">
    <property type="protein sequence ID" value="ADB16630.1"/>
    <property type="molecule type" value="Genomic_DNA"/>
</dbReference>
<dbReference type="KEGG" id="psl:Psta_1956"/>
<gene>
    <name evidence="3" type="ordered locus">Psta_1956</name>
</gene>
<feature type="region of interest" description="Disordered" evidence="1">
    <location>
        <begin position="61"/>
        <end position="98"/>
    </location>
</feature>
<sequence precursor="true">MTQTSRFFSSHNGSLAICAALLLSTLASSVSGQNPDFASRFQAWQGGVRQASYDTSVLRQPEGSMPMETESAPSAAPAPRSTKTPAAPQRQLHYQDSAPMETWVSGNGSWDGNAMGCSDGCCGDSCGMGCNSCGGCGQRPYERCHSYCAPLWWAKIDALLWWRKGRDVIPLVTSDPSNEASGTAGVLPNAEVLYGPNSETTQMQAGAMFELGTWLDDCQSVGIGGRFWMLGRDSGSYDIDSSRQPVLAIPFFNVDLATNDTLLVAYPGLRTGNIDIKTSSEVFGADLYGKFLWSRSSCSRLDLIAGYQFARLNDELQIDALVVNADIADVNAVGSSTLVSDRFTARNQFHGGVLGAAWECTSGCWTLGISGKVALGSMHQIVGINGSSVFTDVAGNQQRTDTGLFAQGSNSGSYSQTDFCAVPEVNLSLGYNICKNTQLSIAYNFMFFSSVVRADDQIDPFLDTANDTRPEFEFETSAFWLQGLNLGVTYDF</sequence>
<feature type="compositionally biased region" description="Low complexity" evidence="1">
    <location>
        <begin position="66"/>
        <end position="88"/>
    </location>
</feature>
<evidence type="ECO:0000313" key="4">
    <source>
        <dbReference type="Proteomes" id="UP000001887"/>
    </source>
</evidence>
<keyword evidence="2" id="KW-0732">Signal</keyword>
<evidence type="ECO:0000313" key="3">
    <source>
        <dbReference type="EMBL" id="ADB16630.1"/>
    </source>
</evidence>
<dbReference type="Proteomes" id="UP000001887">
    <property type="component" value="Chromosome"/>
</dbReference>
<evidence type="ECO:0000256" key="1">
    <source>
        <dbReference type="SAM" id="MobiDB-lite"/>
    </source>
</evidence>
<accession>D2R0N2</accession>
<dbReference type="OrthoDB" id="8212403at2"/>
<protein>
    <submittedName>
        <fullName evidence="3">Uncharacterized protein</fullName>
    </submittedName>
</protein>
<dbReference type="HOGENOM" id="CLU_045387_0_0_0"/>